<reference evidence="1 2" key="1">
    <citation type="submission" date="2017-04" db="EMBL/GenBank/DDBJ databases">
        <title>The genome sequence of Parageobacillus galactosidasius DSM 18751.</title>
        <authorList>
            <person name="Ramaloko W.T."/>
            <person name="Koen N."/>
            <person name="Polliack S."/>
            <person name="Aliyu H."/>
            <person name="Lebre P."/>
            <person name="Mohr T."/>
            <person name="Oswald F."/>
            <person name="Zwick M."/>
            <person name="Neumann A."/>
            <person name="Syldatk C."/>
            <person name="Cowan D."/>
            <person name="De Maayer P."/>
        </authorList>
    </citation>
    <scope>NUCLEOTIDE SEQUENCE [LARGE SCALE GENOMIC DNA]</scope>
    <source>
        <strain evidence="1 2">DSM 18751</strain>
    </source>
</reference>
<dbReference type="EMBL" id="NDYL01000001">
    <property type="protein sequence ID" value="OXB94793.1"/>
    <property type="molecule type" value="Genomic_DNA"/>
</dbReference>
<proteinExistence type="predicted"/>
<dbReference type="Proteomes" id="UP000198394">
    <property type="component" value="Unassembled WGS sequence"/>
</dbReference>
<accession>A0A226QQM1</accession>
<dbReference type="AlphaFoldDB" id="A0A226QQM1"/>
<comment type="caution">
    <text evidence="1">The sequence shown here is derived from an EMBL/GenBank/DDBJ whole genome shotgun (WGS) entry which is preliminary data.</text>
</comment>
<organism evidence="1 2">
    <name type="scientific">Parageobacillus galactosidasius</name>
    <dbReference type="NCBI Taxonomy" id="883812"/>
    <lineage>
        <taxon>Bacteria</taxon>
        <taxon>Bacillati</taxon>
        <taxon>Bacillota</taxon>
        <taxon>Bacilli</taxon>
        <taxon>Bacillales</taxon>
        <taxon>Anoxybacillaceae</taxon>
        <taxon>Parageobacillus</taxon>
    </lineage>
</organism>
<evidence type="ECO:0000313" key="1">
    <source>
        <dbReference type="EMBL" id="OXB94793.1"/>
    </source>
</evidence>
<gene>
    <name evidence="1" type="ORF">B9L23_07995</name>
</gene>
<protein>
    <submittedName>
        <fullName evidence="1">Uncharacterized protein</fullName>
    </submittedName>
</protein>
<dbReference type="RefSeq" id="WP_089097246.1">
    <property type="nucleotide sequence ID" value="NZ_NDYL01000001.1"/>
</dbReference>
<keyword evidence="2" id="KW-1185">Reference proteome</keyword>
<evidence type="ECO:0000313" key="2">
    <source>
        <dbReference type="Proteomes" id="UP000198394"/>
    </source>
</evidence>
<name>A0A226QQM1_9BACL</name>
<sequence length="170" mass="20589">MTRRMMKMNKRKMINIIRDNVNNLFNRVIYNLPTSLNDKFVLRFVREDKLTLKCIDSDLLYFVKYNYPFHAIVVECDNDKFVFEKVLFNLRKINKYENYEALHDDDGRKIGYRRKDMFVFQNDTHRFYLVETVYSCGSEFSRVVNASYKYFPSSLVKQIDEVEFPHDLIV</sequence>